<dbReference type="RefSeq" id="WP_136840555.1">
    <property type="nucleotide sequence ID" value="NZ_SWBR01000002.1"/>
</dbReference>
<keyword evidence="3" id="KW-1185">Reference proteome</keyword>
<evidence type="ECO:0008006" key="4">
    <source>
        <dbReference type="Google" id="ProtNLM"/>
    </source>
</evidence>
<dbReference type="Gene3D" id="2.20.110.10">
    <property type="entry name" value="Histone H3 K4-specific methyltransferase SET7/9 N-terminal domain"/>
    <property type="match status" value="1"/>
</dbReference>
<dbReference type="Proteomes" id="UP000309488">
    <property type="component" value="Unassembled WGS sequence"/>
</dbReference>
<name>A0A4U1CWC4_9SPHI</name>
<accession>A0A4U1CWC4</accession>
<organism evidence="2 3">
    <name type="scientific">Pedobacter polaris</name>
    <dbReference type="NCBI Taxonomy" id="2571273"/>
    <lineage>
        <taxon>Bacteria</taxon>
        <taxon>Pseudomonadati</taxon>
        <taxon>Bacteroidota</taxon>
        <taxon>Sphingobacteriia</taxon>
        <taxon>Sphingobacteriales</taxon>
        <taxon>Sphingobacteriaceae</taxon>
        <taxon>Pedobacter</taxon>
    </lineage>
</organism>
<dbReference type="SUPFAM" id="SSF82185">
    <property type="entry name" value="Histone H3 K4-specific methyltransferase SET7/9 N-terminal domain"/>
    <property type="match status" value="1"/>
</dbReference>
<sequence>MKYVLIAAIFFCLSSSGYAQIKPIYFIGDSITTNKAEATSYGVSGKLSTENLYVLKMYDLNDNLLLTGFYKDEKLTIPHGRFLLYEDIDIFNEQNNTNFYMKDKYRFLSEQGDYADGKKIARWVCFFPDGKIFSITNYIEGLKHGEFKVFNRRGKVVTSGNYQLGLKNGEWTYDTGRKEVYMNDILTSRKEN</sequence>
<protein>
    <recommendedName>
        <fullName evidence="4">Toxin-antitoxin system YwqK family antitoxin</fullName>
    </recommendedName>
</protein>
<comment type="caution">
    <text evidence="2">The sequence shown here is derived from an EMBL/GenBank/DDBJ whole genome shotgun (WGS) entry which is preliminary data.</text>
</comment>
<dbReference type="AlphaFoldDB" id="A0A4U1CWC4"/>
<dbReference type="EMBL" id="SWBR01000002">
    <property type="protein sequence ID" value="TKC10579.1"/>
    <property type="molecule type" value="Genomic_DNA"/>
</dbReference>
<evidence type="ECO:0000313" key="2">
    <source>
        <dbReference type="EMBL" id="TKC10579.1"/>
    </source>
</evidence>
<proteinExistence type="predicted"/>
<gene>
    <name evidence="2" type="ORF">FA048_10385</name>
</gene>
<dbReference type="OrthoDB" id="7342920at2"/>
<reference evidence="2 3" key="1">
    <citation type="submission" date="2019-04" db="EMBL/GenBank/DDBJ databases">
        <title>Pedobacter sp. RP-3-22 sp. nov., isolated from Arctic soil.</title>
        <authorList>
            <person name="Dahal R.H."/>
            <person name="Kim D.-U."/>
        </authorList>
    </citation>
    <scope>NUCLEOTIDE SEQUENCE [LARGE SCALE GENOMIC DNA]</scope>
    <source>
        <strain evidence="2 3">RP-3-22</strain>
    </source>
</reference>
<keyword evidence="1" id="KW-0732">Signal</keyword>
<evidence type="ECO:0000256" key="1">
    <source>
        <dbReference type="SAM" id="SignalP"/>
    </source>
</evidence>
<feature type="signal peptide" evidence="1">
    <location>
        <begin position="1"/>
        <end position="19"/>
    </location>
</feature>
<feature type="chain" id="PRO_5020842218" description="Toxin-antitoxin system YwqK family antitoxin" evidence="1">
    <location>
        <begin position="20"/>
        <end position="192"/>
    </location>
</feature>
<evidence type="ECO:0000313" key="3">
    <source>
        <dbReference type="Proteomes" id="UP000309488"/>
    </source>
</evidence>